<protein>
    <recommendedName>
        <fullName evidence="1">Dienelactone hydrolase domain-containing protein</fullName>
    </recommendedName>
</protein>
<reference evidence="2 3" key="1">
    <citation type="submission" date="2023-10" db="EMBL/GenBank/DDBJ databases">
        <authorList>
            <person name="Maclean D."/>
            <person name="Macfadyen A."/>
        </authorList>
    </citation>
    <scope>NUCLEOTIDE SEQUENCE [LARGE SCALE GENOMIC DNA]</scope>
</reference>
<organism evidence="2 3">
    <name type="scientific">Coccomyxa viridis</name>
    <dbReference type="NCBI Taxonomy" id="1274662"/>
    <lineage>
        <taxon>Eukaryota</taxon>
        <taxon>Viridiplantae</taxon>
        <taxon>Chlorophyta</taxon>
        <taxon>core chlorophytes</taxon>
        <taxon>Trebouxiophyceae</taxon>
        <taxon>Trebouxiophyceae incertae sedis</taxon>
        <taxon>Coccomyxaceae</taxon>
        <taxon>Coccomyxa</taxon>
    </lineage>
</organism>
<evidence type="ECO:0000313" key="3">
    <source>
        <dbReference type="Proteomes" id="UP001314263"/>
    </source>
</evidence>
<feature type="domain" description="Dienelactone hydrolase" evidence="1">
    <location>
        <begin position="52"/>
        <end position="271"/>
    </location>
</feature>
<comment type="caution">
    <text evidence="2">The sequence shown here is derived from an EMBL/GenBank/DDBJ whole genome shotgun (WGS) entry which is preliminary data.</text>
</comment>
<dbReference type="Gene3D" id="3.40.50.1820">
    <property type="entry name" value="alpha/beta hydrolase"/>
    <property type="match status" value="1"/>
</dbReference>
<dbReference type="InterPro" id="IPR051049">
    <property type="entry name" value="Dienelactone_hydrolase-like"/>
</dbReference>
<sequence length="273" mass="29247">MASICSRAQGSLLRSVLRSPFTPASKATHCIRGFRHSTRAAALTKESLHGVPAYVGGPAQRPAVIVLQEWWGVTDEIKGQAEHLSKLNDVRVAVLDLYKGKIGVDAEEASHLMDDLDFKAATEEIKTAAGWLREKGAPKVGVTGFCMGGALTFLGAEYAGVDACAPFYGTPPAELGHPEKITIPVQAHGGEEDGFEGFADVKTMKTFVDRIIAAGNTNATLYTYPGEGHAFMNNGNNEDIRTKMESGGLPIGNKASQDKAWERVSAFFKEHLG</sequence>
<gene>
    <name evidence="2" type="ORF">CVIRNUC_006602</name>
</gene>
<dbReference type="Pfam" id="PF01738">
    <property type="entry name" value="DLH"/>
    <property type="match status" value="1"/>
</dbReference>
<dbReference type="Proteomes" id="UP001314263">
    <property type="component" value="Unassembled WGS sequence"/>
</dbReference>
<dbReference type="PANTHER" id="PTHR46623:SF6">
    <property type="entry name" value="ALPHA_BETA-HYDROLASES SUPERFAMILY PROTEIN"/>
    <property type="match status" value="1"/>
</dbReference>
<dbReference type="PANTHER" id="PTHR46623">
    <property type="entry name" value="CARBOXYMETHYLENEBUTENOLIDASE-RELATED"/>
    <property type="match status" value="1"/>
</dbReference>
<dbReference type="InterPro" id="IPR029058">
    <property type="entry name" value="AB_hydrolase_fold"/>
</dbReference>
<evidence type="ECO:0000313" key="2">
    <source>
        <dbReference type="EMBL" id="CAK0783403.1"/>
    </source>
</evidence>
<dbReference type="InterPro" id="IPR002925">
    <property type="entry name" value="Dienelactn_hydro"/>
</dbReference>
<accession>A0AAV1IC33</accession>
<dbReference type="AlphaFoldDB" id="A0AAV1IC33"/>
<dbReference type="SUPFAM" id="SSF53474">
    <property type="entry name" value="alpha/beta-Hydrolases"/>
    <property type="match status" value="1"/>
</dbReference>
<dbReference type="GO" id="GO:0016787">
    <property type="term" value="F:hydrolase activity"/>
    <property type="evidence" value="ECO:0007669"/>
    <property type="project" value="InterPro"/>
</dbReference>
<evidence type="ECO:0000259" key="1">
    <source>
        <dbReference type="Pfam" id="PF01738"/>
    </source>
</evidence>
<keyword evidence="3" id="KW-1185">Reference proteome</keyword>
<name>A0AAV1IC33_9CHLO</name>
<dbReference type="EMBL" id="CAUYUE010000008">
    <property type="protein sequence ID" value="CAK0783403.1"/>
    <property type="molecule type" value="Genomic_DNA"/>
</dbReference>
<proteinExistence type="predicted"/>